<reference evidence="1" key="2">
    <citation type="submission" date="2020-06" db="EMBL/GenBank/DDBJ databases">
        <title>Helianthus annuus Genome sequencing and assembly Release 2.</title>
        <authorList>
            <person name="Gouzy J."/>
            <person name="Langlade N."/>
            <person name="Munos S."/>
        </authorList>
    </citation>
    <scope>NUCLEOTIDE SEQUENCE</scope>
    <source>
        <tissue evidence="1">Leaves</tissue>
    </source>
</reference>
<name>A0A9K3EKH8_HELAN</name>
<keyword evidence="2" id="KW-1185">Reference proteome</keyword>
<dbReference type="Gramene" id="mRNA:HanXRQr2_Chr13g0601181">
    <property type="protein sequence ID" value="mRNA:HanXRQr2_Chr13g0601181"/>
    <property type="gene ID" value="HanXRQr2_Chr13g0601181"/>
</dbReference>
<protein>
    <submittedName>
        <fullName evidence="1">Uncharacterized protein</fullName>
    </submittedName>
</protein>
<proteinExistence type="predicted"/>
<comment type="caution">
    <text evidence="1">The sequence shown here is derived from an EMBL/GenBank/DDBJ whole genome shotgun (WGS) entry which is preliminary data.</text>
</comment>
<evidence type="ECO:0000313" key="2">
    <source>
        <dbReference type="Proteomes" id="UP000215914"/>
    </source>
</evidence>
<dbReference type="EMBL" id="MNCJ02000328">
    <property type="protein sequence ID" value="KAF5774501.1"/>
    <property type="molecule type" value="Genomic_DNA"/>
</dbReference>
<dbReference type="Proteomes" id="UP000215914">
    <property type="component" value="Unassembled WGS sequence"/>
</dbReference>
<evidence type="ECO:0000313" key="1">
    <source>
        <dbReference type="EMBL" id="KAF5774501.1"/>
    </source>
</evidence>
<sequence>MQNPLSKSTHFLIIATTTHVARRPNVAIWVIATNSVNTYLHRPVNCRFLLNIHVK</sequence>
<dbReference type="AlphaFoldDB" id="A0A9K3EKH8"/>
<gene>
    <name evidence="1" type="ORF">HanXRQr2_Chr13g0601181</name>
</gene>
<accession>A0A9K3EKH8</accession>
<organism evidence="1 2">
    <name type="scientific">Helianthus annuus</name>
    <name type="common">Common sunflower</name>
    <dbReference type="NCBI Taxonomy" id="4232"/>
    <lineage>
        <taxon>Eukaryota</taxon>
        <taxon>Viridiplantae</taxon>
        <taxon>Streptophyta</taxon>
        <taxon>Embryophyta</taxon>
        <taxon>Tracheophyta</taxon>
        <taxon>Spermatophyta</taxon>
        <taxon>Magnoliopsida</taxon>
        <taxon>eudicotyledons</taxon>
        <taxon>Gunneridae</taxon>
        <taxon>Pentapetalae</taxon>
        <taxon>asterids</taxon>
        <taxon>campanulids</taxon>
        <taxon>Asterales</taxon>
        <taxon>Asteraceae</taxon>
        <taxon>Asteroideae</taxon>
        <taxon>Heliantheae alliance</taxon>
        <taxon>Heliantheae</taxon>
        <taxon>Helianthus</taxon>
    </lineage>
</organism>
<reference evidence="1" key="1">
    <citation type="journal article" date="2017" name="Nature">
        <title>The sunflower genome provides insights into oil metabolism, flowering and Asterid evolution.</title>
        <authorList>
            <person name="Badouin H."/>
            <person name="Gouzy J."/>
            <person name="Grassa C.J."/>
            <person name="Murat F."/>
            <person name="Staton S.E."/>
            <person name="Cottret L."/>
            <person name="Lelandais-Briere C."/>
            <person name="Owens G.L."/>
            <person name="Carrere S."/>
            <person name="Mayjonade B."/>
            <person name="Legrand L."/>
            <person name="Gill N."/>
            <person name="Kane N.C."/>
            <person name="Bowers J.E."/>
            <person name="Hubner S."/>
            <person name="Bellec A."/>
            <person name="Berard A."/>
            <person name="Berges H."/>
            <person name="Blanchet N."/>
            <person name="Boniface M.C."/>
            <person name="Brunel D."/>
            <person name="Catrice O."/>
            <person name="Chaidir N."/>
            <person name="Claudel C."/>
            <person name="Donnadieu C."/>
            <person name="Faraut T."/>
            <person name="Fievet G."/>
            <person name="Helmstetter N."/>
            <person name="King M."/>
            <person name="Knapp S.J."/>
            <person name="Lai Z."/>
            <person name="Le Paslier M.C."/>
            <person name="Lippi Y."/>
            <person name="Lorenzon L."/>
            <person name="Mandel J.R."/>
            <person name="Marage G."/>
            <person name="Marchand G."/>
            <person name="Marquand E."/>
            <person name="Bret-Mestries E."/>
            <person name="Morien E."/>
            <person name="Nambeesan S."/>
            <person name="Nguyen T."/>
            <person name="Pegot-Espagnet P."/>
            <person name="Pouilly N."/>
            <person name="Raftis F."/>
            <person name="Sallet E."/>
            <person name="Schiex T."/>
            <person name="Thomas J."/>
            <person name="Vandecasteele C."/>
            <person name="Vares D."/>
            <person name="Vear F."/>
            <person name="Vautrin S."/>
            <person name="Crespi M."/>
            <person name="Mangin B."/>
            <person name="Burke J.M."/>
            <person name="Salse J."/>
            <person name="Munos S."/>
            <person name="Vincourt P."/>
            <person name="Rieseberg L.H."/>
            <person name="Langlade N.B."/>
        </authorList>
    </citation>
    <scope>NUCLEOTIDE SEQUENCE</scope>
    <source>
        <tissue evidence="1">Leaves</tissue>
    </source>
</reference>